<proteinExistence type="predicted"/>
<reference evidence="1 2" key="1">
    <citation type="submission" date="2021-12" db="EMBL/GenBank/DDBJ databases">
        <title>Genome sequencing of bacteria with rrn-lacking chromosome and rrn-plasmid.</title>
        <authorList>
            <person name="Anda M."/>
            <person name="Iwasaki W."/>
        </authorList>
    </citation>
    <scope>NUCLEOTIDE SEQUENCE [LARGE SCALE GENOMIC DNA]</scope>
    <source>
        <strain evidence="1 2">NBRC 101262</strain>
        <plasmid evidence="1 2">pPP3</plasmid>
    </source>
</reference>
<dbReference type="Proteomes" id="UP001354989">
    <property type="component" value="Plasmid pPP3"/>
</dbReference>
<gene>
    <name evidence="1" type="ORF">PEPS_38280</name>
</gene>
<dbReference type="EMBL" id="AP025295">
    <property type="protein sequence ID" value="BDD01548.1"/>
    <property type="molecule type" value="Genomic_DNA"/>
</dbReference>
<protein>
    <submittedName>
        <fullName evidence="1">Uncharacterized protein</fullName>
    </submittedName>
</protein>
<geneLocation type="plasmid" evidence="1 2">
    <name>pPP3</name>
</geneLocation>
<sequence>MTVWTLKFNLFFGIAFFVNFRQARLQQGKKYQHLTQFHWRCFQFFMLIIITPTIQTAS</sequence>
<name>A0ABM7VKL4_9BACT</name>
<evidence type="ECO:0000313" key="1">
    <source>
        <dbReference type="EMBL" id="BDD01548.1"/>
    </source>
</evidence>
<keyword evidence="2" id="KW-1185">Reference proteome</keyword>
<organism evidence="1 2">
    <name type="scientific">Persicobacter psychrovividus</name>
    <dbReference type="NCBI Taxonomy" id="387638"/>
    <lineage>
        <taxon>Bacteria</taxon>
        <taxon>Pseudomonadati</taxon>
        <taxon>Bacteroidota</taxon>
        <taxon>Cytophagia</taxon>
        <taxon>Cytophagales</taxon>
        <taxon>Persicobacteraceae</taxon>
        <taxon>Persicobacter</taxon>
    </lineage>
</organism>
<accession>A0ABM7VKL4</accession>
<keyword evidence="1" id="KW-0614">Plasmid</keyword>
<evidence type="ECO:0000313" key="2">
    <source>
        <dbReference type="Proteomes" id="UP001354989"/>
    </source>
</evidence>